<dbReference type="EMBL" id="CP019605">
    <property type="protein sequence ID" value="AQP45626.1"/>
    <property type="molecule type" value="Genomic_DNA"/>
</dbReference>
<organism evidence="9 10">
    <name type="scientific">Tessaracoccus flavus</name>
    <dbReference type="NCBI Taxonomy" id="1610493"/>
    <lineage>
        <taxon>Bacteria</taxon>
        <taxon>Bacillati</taxon>
        <taxon>Actinomycetota</taxon>
        <taxon>Actinomycetes</taxon>
        <taxon>Propionibacteriales</taxon>
        <taxon>Propionibacteriaceae</taxon>
        <taxon>Tessaracoccus</taxon>
    </lineage>
</organism>
<proteinExistence type="inferred from homology"/>
<evidence type="ECO:0000313" key="10">
    <source>
        <dbReference type="Proteomes" id="UP000188324"/>
    </source>
</evidence>
<keyword evidence="4 8" id="KW-0812">Transmembrane</keyword>
<dbReference type="RefSeq" id="WP_077343834.1">
    <property type="nucleotide sequence ID" value="NZ_CP019605.1"/>
</dbReference>
<evidence type="ECO:0000256" key="7">
    <source>
        <dbReference type="ARBA" id="ARBA00024033"/>
    </source>
</evidence>
<evidence type="ECO:0008006" key="11">
    <source>
        <dbReference type="Google" id="ProtNLM"/>
    </source>
</evidence>
<feature type="transmembrane region" description="Helical" evidence="8">
    <location>
        <begin position="275"/>
        <end position="292"/>
    </location>
</feature>
<sequence length="421" mass="46129">MTHPARDAAATAMDRYLGSRALRGVAVVVFAWLVFVLVTAFPSTDPWATYRIDFDVYRMGGEAFLGGEDLYGQLFRTRSGAELFFTYPPIGAILFSLFSFVSFGAGAAILTGLSIASLVLSLWLVIRALGADGRDAFWLAVLAGILAVWTIPVRETVEHGQINLILMALVLGDVLGRRQRWWRGSLVGLALSIKLTPAVFLAYFLIRRDWRALAMGIGSALFYTGLGFLLAPDDSWRYWTSALISPERIGANAFATNQSLSGAIHRLGFDGAETVLWFVVCAIVGLACLALLRRLFNEGDAVMAAMVMGHYALLASPVSWGHHWVWSAPAVVVVLVWAWRCLPHWTGWALAGFAVAGAAVYLLAPHLWFPRPPQQNPNWSWWQQLVGSAYLWWAFGLLLVAWFAAPRAAAGGRSAPSETRG</sequence>
<dbReference type="STRING" id="1610493.RPIT_13080"/>
<feature type="transmembrane region" description="Helical" evidence="8">
    <location>
        <begin position="21"/>
        <end position="41"/>
    </location>
</feature>
<accession>A0A1Q2CHM4</accession>
<evidence type="ECO:0000256" key="4">
    <source>
        <dbReference type="ARBA" id="ARBA00022692"/>
    </source>
</evidence>
<reference evidence="9 10" key="1">
    <citation type="journal article" date="2016" name="Int. J. Syst. Evol. Microbiol.">
        <title>Tessaracoccus flavus sp. nov., isolated from the drainage system of a lindane-producing factory.</title>
        <authorList>
            <person name="Kumari R."/>
            <person name="Singh P."/>
            <person name="Schumann P."/>
            <person name="Lal R."/>
        </authorList>
    </citation>
    <scope>NUCLEOTIDE SEQUENCE [LARGE SCALE GENOMIC DNA]</scope>
    <source>
        <strain evidence="9 10">RP1T</strain>
    </source>
</reference>
<feature type="transmembrane region" description="Helical" evidence="8">
    <location>
        <begin position="324"/>
        <end position="342"/>
    </location>
</feature>
<evidence type="ECO:0000256" key="6">
    <source>
        <dbReference type="ARBA" id="ARBA00023136"/>
    </source>
</evidence>
<feature type="transmembrane region" description="Helical" evidence="8">
    <location>
        <begin position="381"/>
        <end position="405"/>
    </location>
</feature>
<gene>
    <name evidence="9" type="ORF">RPIT_13080</name>
</gene>
<dbReference type="InterPro" id="IPR018584">
    <property type="entry name" value="GT87"/>
</dbReference>
<name>A0A1Q2CHM4_9ACTN</name>
<keyword evidence="5 8" id="KW-1133">Transmembrane helix</keyword>
<dbReference type="KEGG" id="tfl:RPIT_13080"/>
<feature type="transmembrane region" description="Helical" evidence="8">
    <location>
        <begin position="212"/>
        <end position="231"/>
    </location>
</feature>
<dbReference type="Proteomes" id="UP000188324">
    <property type="component" value="Chromosome"/>
</dbReference>
<evidence type="ECO:0000256" key="8">
    <source>
        <dbReference type="SAM" id="Phobius"/>
    </source>
</evidence>
<evidence type="ECO:0000256" key="1">
    <source>
        <dbReference type="ARBA" id="ARBA00004651"/>
    </source>
</evidence>
<evidence type="ECO:0000313" key="9">
    <source>
        <dbReference type="EMBL" id="AQP45626.1"/>
    </source>
</evidence>
<keyword evidence="6 8" id="KW-0472">Membrane</keyword>
<dbReference type="AlphaFoldDB" id="A0A1Q2CHM4"/>
<keyword evidence="3" id="KW-0808">Transferase</keyword>
<evidence type="ECO:0000256" key="5">
    <source>
        <dbReference type="ARBA" id="ARBA00022989"/>
    </source>
</evidence>
<keyword evidence="2" id="KW-1003">Cell membrane</keyword>
<evidence type="ECO:0000256" key="2">
    <source>
        <dbReference type="ARBA" id="ARBA00022475"/>
    </source>
</evidence>
<feature type="transmembrane region" description="Helical" evidence="8">
    <location>
        <begin position="93"/>
        <end position="124"/>
    </location>
</feature>
<comment type="similarity">
    <text evidence="7">Belongs to the glycosyltransferase 87 family.</text>
</comment>
<feature type="transmembrane region" description="Helical" evidence="8">
    <location>
        <begin position="136"/>
        <end position="153"/>
    </location>
</feature>
<evidence type="ECO:0000256" key="3">
    <source>
        <dbReference type="ARBA" id="ARBA00022679"/>
    </source>
</evidence>
<feature type="transmembrane region" description="Helical" evidence="8">
    <location>
        <begin position="181"/>
        <end position="205"/>
    </location>
</feature>
<dbReference type="GO" id="GO:0005886">
    <property type="term" value="C:plasma membrane"/>
    <property type="evidence" value="ECO:0007669"/>
    <property type="project" value="UniProtKB-SubCell"/>
</dbReference>
<feature type="transmembrane region" description="Helical" evidence="8">
    <location>
        <begin position="349"/>
        <end position="369"/>
    </location>
</feature>
<dbReference type="Pfam" id="PF09594">
    <property type="entry name" value="GT87"/>
    <property type="match status" value="1"/>
</dbReference>
<comment type="subcellular location">
    <subcellularLocation>
        <location evidence="1">Cell membrane</location>
        <topology evidence="1">Multi-pass membrane protein</topology>
    </subcellularLocation>
</comment>
<protein>
    <recommendedName>
        <fullName evidence="11">Alpha-1,2-mannosyltransferase</fullName>
    </recommendedName>
</protein>
<dbReference type="GO" id="GO:0016758">
    <property type="term" value="F:hexosyltransferase activity"/>
    <property type="evidence" value="ECO:0007669"/>
    <property type="project" value="InterPro"/>
</dbReference>
<keyword evidence="10" id="KW-1185">Reference proteome</keyword>